<keyword evidence="2" id="KW-1277">Toxin-antitoxin system</keyword>
<dbReference type="AlphaFoldDB" id="Q20YY0"/>
<evidence type="ECO:0000256" key="2">
    <source>
        <dbReference type="ARBA" id="ARBA00022649"/>
    </source>
</evidence>
<dbReference type="Gene3D" id="3.30.2310.20">
    <property type="entry name" value="RelE-like"/>
    <property type="match status" value="1"/>
</dbReference>
<dbReference type="eggNOG" id="COG3668">
    <property type="taxonomic scope" value="Bacteria"/>
</dbReference>
<name>Q20YY0_RHOPB</name>
<comment type="similarity">
    <text evidence="1">Belongs to the RelE toxin family.</text>
</comment>
<dbReference type="PANTHER" id="PTHR33755">
    <property type="entry name" value="TOXIN PARE1-RELATED"/>
    <property type="match status" value="1"/>
</dbReference>
<dbReference type="InterPro" id="IPR051803">
    <property type="entry name" value="TA_system_RelE-like_toxin"/>
</dbReference>
<dbReference type="HOGENOM" id="CLU_147162_11_2_5"/>
<dbReference type="InterPro" id="IPR035093">
    <property type="entry name" value="RelE/ParE_toxin_dom_sf"/>
</dbReference>
<gene>
    <name evidence="3" type="ordered locus">RPC_4130</name>
</gene>
<dbReference type="STRING" id="316056.RPC_4130"/>
<dbReference type="EMBL" id="CP000301">
    <property type="protein sequence ID" value="ABD89656.1"/>
    <property type="molecule type" value="Genomic_DNA"/>
</dbReference>
<dbReference type="InterPro" id="IPR007712">
    <property type="entry name" value="RelE/ParE_toxin"/>
</dbReference>
<accession>Q20YY0</accession>
<evidence type="ECO:0000256" key="1">
    <source>
        <dbReference type="ARBA" id="ARBA00006226"/>
    </source>
</evidence>
<dbReference type="KEGG" id="rpc:RPC_4130"/>
<proteinExistence type="inferred from homology"/>
<protein>
    <submittedName>
        <fullName evidence="3">Plasmid stabilization system</fullName>
    </submittedName>
</protein>
<dbReference type="Pfam" id="PF05016">
    <property type="entry name" value="ParE_toxin"/>
    <property type="match status" value="1"/>
</dbReference>
<organism evidence="3">
    <name type="scientific">Rhodopseudomonas palustris (strain BisB18)</name>
    <dbReference type="NCBI Taxonomy" id="316056"/>
    <lineage>
        <taxon>Bacteria</taxon>
        <taxon>Pseudomonadati</taxon>
        <taxon>Pseudomonadota</taxon>
        <taxon>Alphaproteobacteria</taxon>
        <taxon>Hyphomicrobiales</taxon>
        <taxon>Nitrobacteraceae</taxon>
        <taxon>Rhodopseudomonas</taxon>
    </lineage>
</organism>
<sequence>MGEAWAVKLRFTIRAAAELDEVLSSIDHRSPQGAQHVKQRLFAVIALLPQYPQAGRLTNKVGLRRVVAYPYPYLIYYRATDAEVVIHGVRHSARRPLSQPK</sequence>
<reference evidence="3" key="1">
    <citation type="submission" date="2006-03" db="EMBL/GenBank/DDBJ databases">
        <title>Complete sequence of Rhodopseudomonas palustris BisB18.</title>
        <authorList>
            <consortium name="US DOE Joint Genome Institute"/>
            <person name="Copeland A."/>
            <person name="Lucas S."/>
            <person name="Lapidus A."/>
            <person name="Barry K."/>
            <person name="Detter J.C."/>
            <person name="Glavina del Rio T."/>
            <person name="Hammon N."/>
            <person name="Israni S."/>
            <person name="Dalin E."/>
            <person name="Tice H."/>
            <person name="Pitluck S."/>
            <person name="Chain P."/>
            <person name="Malfatti S."/>
            <person name="Shin M."/>
            <person name="Vergez L."/>
            <person name="Schmutz J."/>
            <person name="Larimer F."/>
            <person name="Land M."/>
            <person name="Hauser L."/>
            <person name="Pelletier D.A."/>
            <person name="Kyrpides N."/>
            <person name="Anderson I."/>
            <person name="Oda Y."/>
            <person name="Harwood C.S."/>
            <person name="Richardson P."/>
        </authorList>
    </citation>
    <scope>NUCLEOTIDE SEQUENCE [LARGE SCALE GENOMIC DNA]</scope>
    <source>
        <strain evidence="3">BisB18</strain>
    </source>
</reference>
<evidence type="ECO:0000313" key="3">
    <source>
        <dbReference type="EMBL" id="ABD89656.1"/>
    </source>
</evidence>